<dbReference type="GO" id="GO:0004930">
    <property type="term" value="F:G protein-coupled receptor activity"/>
    <property type="evidence" value="ECO:0007669"/>
    <property type="project" value="UniProtKB-KW"/>
</dbReference>
<name>A0A3S1B9C8_ELYCH</name>
<evidence type="ECO:0000256" key="2">
    <source>
        <dbReference type="ARBA" id="ARBA00022692"/>
    </source>
</evidence>
<evidence type="ECO:0000259" key="10">
    <source>
        <dbReference type="PROSITE" id="PS50262"/>
    </source>
</evidence>
<evidence type="ECO:0000256" key="9">
    <source>
        <dbReference type="SAM" id="Phobius"/>
    </source>
</evidence>
<keyword evidence="4 8" id="KW-0297">G-protein coupled receptor</keyword>
<feature type="transmembrane region" description="Helical" evidence="9">
    <location>
        <begin position="331"/>
        <end position="356"/>
    </location>
</feature>
<accession>A0A3S1B9C8</accession>
<dbReference type="InterPro" id="IPR000276">
    <property type="entry name" value="GPCR_Rhodpsn"/>
</dbReference>
<dbReference type="Gene3D" id="1.20.1070.10">
    <property type="entry name" value="Rhodopsin 7-helix transmembrane proteins"/>
    <property type="match status" value="1"/>
</dbReference>
<feature type="domain" description="G-protein coupled receptors family 1 profile" evidence="10">
    <location>
        <begin position="72"/>
        <end position="353"/>
    </location>
</feature>
<keyword evidence="3 9" id="KW-1133">Transmembrane helix</keyword>
<comment type="similarity">
    <text evidence="8">Belongs to the G-protein coupled receptor 1 family.</text>
</comment>
<evidence type="ECO:0000313" key="11">
    <source>
        <dbReference type="EMBL" id="RUS82891.1"/>
    </source>
</evidence>
<keyword evidence="2 8" id="KW-0812">Transmembrane</keyword>
<proteinExistence type="inferred from homology"/>
<dbReference type="SMART" id="SM01381">
    <property type="entry name" value="7TM_GPCR_Srsx"/>
    <property type="match status" value="1"/>
</dbReference>
<sequence length="406" mass="45210">MDTRLCCLDQQGSSCTGCELNSSTRGLFGNGSSEGPPRDLPEEDPPNLGPPLYMYIYVTVVNVLVLLVGITGNVLVIQVVARTKSMRRRINYFLISLSAADLLVLVVCLPIALLEFYGKERWYIGEAMCKIVPFLENMSHHCSVLTLLVIGFERYHAICHPLKETTSRRYLSVSLMVPVVWAVSIVVSLPFAIISSTKKTIYYDDSVVDICRTDTTSKQARGFIIFIFVVFLVLPLLLLTAMYTAIIRSSTVSVNTAGSVGGTSASGRHYCGPDSETVRHPRVQSSRRQVVRMMVAVMALYFCCLMPMRCVQLWVVFGPDEDIERLGFEGYLNLICCVRILIMVNSAGNPIIYGLLSSNFRSAFRQSLCCCRGSARNGGLRYNTTYYSNTNSHHQHYLQVHTQGSP</sequence>
<keyword evidence="6 8" id="KW-0675">Receptor</keyword>
<organism evidence="11 12">
    <name type="scientific">Elysia chlorotica</name>
    <name type="common">Eastern emerald elysia</name>
    <name type="synonym">Sea slug</name>
    <dbReference type="NCBI Taxonomy" id="188477"/>
    <lineage>
        <taxon>Eukaryota</taxon>
        <taxon>Metazoa</taxon>
        <taxon>Spiralia</taxon>
        <taxon>Lophotrochozoa</taxon>
        <taxon>Mollusca</taxon>
        <taxon>Gastropoda</taxon>
        <taxon>Heterobranchia</taxon>
        <taxon>Euthyneura</taxon>
        <taxon>Panpulmonata</taxon>
        <taxon>Sacoglossa</taxon>
        <taxon>Placobranchoidea</taxon>
        <taxon>Plakobranchidae</taxon>
        <taxon>Elysia</taxon>
    </lineage>
</organism>
<feature type="transmembrane region" description="Helical" evidence="9">
    <location>
        <begin position="170"/>
        <end position="194"/>
    </location>
</feature>
<dbReference type="PRINTS" id="PR00237">
    <property type="entry name" value="GPCRRHODOPSN"/>
</dbReference>
<dbReference type="PANTHER" id="PTHR24243:SF233">
    <property type="entry name" value="THYROTROPIN-RELEASING HORMONE RECEPTOR"/>
    <property type="match status" value="1"/>
</dbReference>
<dbReference type="Pfam" id="PF00001">
    <property type="entry name" value="7tm_1"/>
    <property type="match status" value="1"/>
</dbReference>
<keyword evidence="5 9" id="KW-0472">Membrane</keyword>
<evidence type="ECO:0000256" key="7">
    <source>
        <dbReference type="ARBA" id="ARBA00023224"/>
    </source>
</evidence>
<reference evidence="11 12" key="1">
    <citation type="submission" date="2019-01" db="EMBL/GenBank/DDBJ databases">
        <title>A draft genome assembly of the solar-powered sea slug Elysia chlorotica.</title>
        <authorList>
            <person name="Cai H."/>
            <person name="Li Q."/>
            <person name="Fang X."/>
            <person name="Li J."/>
            <person name="Curtis N.E."/>
            <person name="Altenburger A."/>
            <person name="Shibata T."/>
            <person name="Feng M."/>
            <person name="Maeda T."/>
            <person name="Schwartz J.A."/>
            <person name="Shigenobu S."/>
            <person name="Lundholm N."/>
            <person name="Nishiyama T."/>
            <person name="Yang H."/>
            <person name="Hasebe M."/>
            <person name="Li S."/>
            <person name="Pierce S.K."/>
            <person name="Wang J."/>
        </authorList>
    </citation>
    <scope>NUCLEOTIDE SEQUENCE [LARGE SCALE GENOMIC DNA]</scope>
    <source>
        <strain evidence="11">EC2010</strain>
        <tissue evidence="11">Whole organism of an adult</tissue>
    </source>
</reference>
<comment type="subcellular location">
    <subcellularLocation>
        <location evidence="1">Membrane</location>
        <topology evidence="1">Multi-pass membrane protein</topology>
    </subcellularLocation>
</comment>
<feature type="non-terminal residue" evidence="11">
    <location>
        <position position="406"/>
    </location>
</feature>
<dbReference type="AlphaFoldDB" id="A0A3S1B9C8"/>
<dbReference type="InterPro" id="IPR017452">
    <property type="entry name" value="GPCR_Rhodpsn_7TM"/>
</dbReference>
<evidence type="ECO:0000256" key="6">
    <source>
        <dbReference type="ARBA" id="ARBA00023170"/>
    </source>
</evidence>
<evidence type="ECO:0000256" key="1">
    <source>
        <dbReference type="ARBA" id="ARBA00004141"/>
    </source>
</evidence>
<dbReference type="PROSITE" id="PS00237">
    <property type="entry name" value="G_PROTEIN_RECEP_F1_1"/>
    <property type="match status" value="1"/>
</dbReference>
<dbReference type="Proteomes" id="UP000271974">
    <property type="component" value="Unassembled WGS sequence"/>
</dbReference>
<dbReference type="SUPFAM" id="SSF81321">
    <property type="entry name" value="Family A G protein-coupled receptor-like"/>
    <property type="match status" value="1"/>
</dbReference>
<feature type="transmembrane region" description="Helical" evidence="9">
    <location>
        <begin position="92"/>
        <end position="118"/>
    </location>
</feature>
<evidence type="ECO:0000256" key="8">
    <source>
        <dbReference type="RuleBase" id="RU000688"/>
    </source>
</evidence>
<keyword evidence="12" id="KW-1185">Reference proteome</keyword>
<dbReference type="OrthoDB" id="10036964at2759"/>
<dbReference type="PROSITE" id="PS50262">
    <property type="entry name" value="G_PROTEIN_RECEP_F1_2"/>
    <property type="match status" value="1"/>
</dbReference>
<dbReference type="GO" id="GO:0005886">
    <property type="term" value="C:plasma membrane"/>
    <property type="evidence" value="ECO:0007669"/>
    <property type="project" value="TreeGrafter"/>
</dbReference>
<dbReference type="STRING" id="188477.A0A3S1B9C8"/>
<evidence type="ECO:0000256" key="5">
    <source>
        <dbReference type="ARBA" id="ARBA00023136"/>
    </source>
</evidence>
<feature type="transmembrane region" description="Helical" evidence="9">
    <location>
        <begin position="223"/>
        <end position="246"/>
    </location>
</feature>
<dbReference type="PANTHER" id="PTHR24243">
    <property type="entry name" value="G-PROTEIN COUPLED RECEPTOR"/>
    <property type="match status" value="1"/>
</dbReference>
<gene>
    <name evidence="11" type="ORF">EGW08_009356</name>
</gene>
<evidence type="ECO:0000256" key="3">
    <source>
        <dbReference type="ARBA" id="ARBA00022989"/>
    </source>
</evidence>
<keyword evidence="7 8" id="KW-0807">Transducer</keyword>
<protein>
    <recommendedName>
        <fullName evidence="10">G-protein coupled receptors family 1 profile domain-containing protein</fullName>
    </recommendedName>
</protein>
<feature type="transmembrane region" description="Helical" evidence="9">
    <location>
        <begin position="54"/>
        <end position="80"/>
    </location>
</feature>
<comment type="caution">
    <text evidence="11">The sequence shown here is derived from an EMBL/GenBank/DDBJ whole genome shotgun (WGS) entry which is preliminary data.</text>
</comment>
<dbReference type="EMBL" id="RQTK01000267">
    <property type="protein sequence ID" value="RUS82891.1"/>
    <property type="molecule type" value="Genomic_DNA"/>
</dbReference>
<feature type="transmembrane region" description="Helical" evidence="9">
    <location>
        <begin position="290"/>
        <end position="311"/>
    </location>
</feature>
<evidence type="ECO:0000313" key="12">
    <source>
        <dbReference type="Proteomes" id="UP000271974"/>
    </source>
</evidence>
<feature type="transmembrane region" description="Helical" evidence="9">
    <location>
        <begin position="138"/>
        <end position="158"/>
    </location>
</feature>
<evidence type="ECO:0000256" key="4">
    <source>
        <dbReference type="ARBA" id="ARBA00023040"/>
    </source>
</evidence>